<dbReference type="PANTHER" id="PTHR31373:SF27">
    <property type="entry name" value="TROVE DOMAIN-CONTAINING PROTEIN"/>
    <property type="match status" value="1"/>
</dbReference>
<dbReference type="Gene3D" id="3.40.50.410">
    <property type="entry name" value="von Willebrand factor, type A domain"/>
    <property type="match status" value="1"/>
</dbReference>
<organism evidence="4 5">
    <name type="scientific">[Torrubiella] hemipterigena</name>
    <dbReference type="NCBI Taxonomy" id="1531966"/>
    <lineage>
        <taxon>Eukaryota</taxon>
        <taxon>Fungi</taxon>
        <taxon>Dikarya</taxon>
        <taxon>Ascomycota</taxon>
        <taxon>Pezizomycotina</taxon>
        <taxon>Sordariomycetes</taxon>
        <taxon>Hypocreomycetidae</taxon>
        <taxon>Hypocreales</taxon>
        <taxon>Clavicipitaceae</taxon>
        <taxon>Clavicipitaceae incertae sedis</taxon>
        <taxon>'Torrubiella' clade</taxon>
    </lineage>
</organism>
<dbReference type="HOGENOM" id="CLU_011744_0_0_1"/>
<proteinExistence type="predicted"/>
<dbReference type="InterPro" id="IPR058580">
    <property type="entry name" value="DUF2828"/>
</dbReference>
<feature type="compositionally biased region" description="Basic and acidic residues" evidence="1">
    <location>
        <begin position="763"/>
        <end position="775"/>
    </location>
</feature>
<dbReference type="InterPro" id="IPR036465">
    <property type="entry name" value="vWFA_dom_sf"/>
</dbReference>
<dbReference type="InterPro" id="IPR011205">
    <property type="entry name" value="UCP015417_vWA"/>
</dbReference>
<evidence type="ECO:0000259" key="3">
    <source>
        <dbReference type="Pfam" id="PF25043"/>
    </source>
</evidence>
<evidence type="ECO:0008006" key="6">
    <source>
        <dbReference type="Google" id="ProtNLM"/>
    </source>
</evidence>
<feature type="domain" description="DUF7788" evidence="3">
    <location>
        <begin position="539"/>
        <end position="788"/>
    </location>
</feature>
<keyword evidence="5" id="KW-1185">Reference proteome</keyword>
<protein>
    <recommendedName>
        <fullName evidence="6">DUF2828 domain-containing protein</fullName>
    </recommendedName>
</protein>
<feature type="region of interest" description="Disordered" evidence="1">
    <location>
        <begin position="736"/>
        <end position="775"/>
    </location>
</feature>
<sequence length="800" mass="88951">MAAMENTSDTTTPWFLKVTRPVDFQSCDCINESQEDFDAYVARLLRKDEPPTPASFERQADGTAIPNASFMEGLSRFNDRGGISKIQSGGLVHLTDNGDVTNATSDDALVDLFHDASDAVSGESLDKLLTDAWAEDPLITLKLIFNCRSIHLGKSNKELFYRCAGWLASNHPRTLLANLPWLTRPIIAKKAEKKEAGEGDEDIVLVDAPEDDTDMSRFDVQHGVSHGYWKDLLNILVLAANDELTVTADVKAVFNVDVPAIRRAKMKRRGLDVKPAASAPKRISKVVAMDAANGTERNRRAKRLECHAIARERFAQDPFYRCLHTAVTRLFVHQLRDDLALLSGDDHKAKQGISMCAKWAPSDDLLHDRNTVIVSSIAEGLFPRDCFGPELNDSDSRTTYLRHARERYRKSISTLRKYLDVVERKITAKELDKIRYQKVPSVAMNNYKGLFIDKDFDRFLEYINALSSGKTTTSGAILLPSTLVSAVRKMRSVPDQYQVKGMSQAKMIEACKAVIDAKLLSAQWDTLVKRIKESGSLESCIAVCDVSGSMTWPARSDGSTPMDSAIGLSLLMAEVTKAPFGGGFITFDYRPSFVRVKLSDSLKEKVEVMERSPWGGSTNLVSAFTKLILPMAITNKVAPEDMVKRVFVFSDMHFNSATDSGPWKSSYERIVSAFQEAGYEMPELVFWNLADSSTNWGNSNADEKLAKPVTAADKGTALVSGYSQAMLKVFMEGGGFEDEEEEEEENTEDSDDDMAIIDNEGNEQVKEEKKEKAEKTKLDPLSLVKRAVSHKAYQMLKVVD</sequence>
<evidence type="ECO:0000313" key="5">
    <source>
        <dbReference type="Proteomes" id="UP000039046"/>
    </source>
</evidence>
<dbReference type="SUPFAM" id="SSF53300">
    <property type="entry name" value="vWA-like"/>
    <property type="match status" value="1"/>
</dbReference>
<evidence type="ECO:0000256" key="1">
    <source>
        <dbReference type="SAM" id="MobiDB-lite"/>
    </source>
</evidence>
<dbReference type="PANTHER" id="PTHR31373">
    <property type="entry name" value="OS06G0652100 PROTEIN"/>
    <property type="match status" value="1"/>
</dbReference>
<name>A0A0A1TPY0_9HYPO</name>
<gene>
    <name evidence="4" type="ORF">VHEMI09378</name>
</gene>
<feature type="compositionally biased region" description="Acidic residues" evidence="1">
    <location>
        <begin position="736"/>
        <end position="755"/>
    </location>
</feature>
<evidence type="ECO:0000259" key="2">
    <source>
        <dbReference type="Pfam" id="PF11443"/>
    </source>
</evidence>
<accession>A0A0A1TPY0</accession>
<dbReference type="EMBL" id="CDHN01000006">
    <property type="protein sequence ID" value="CEJ93810.1"/>
    <property type="molecule type" value="Genomic_DNA"/>
</dbReference>
<reference evidence="4 5" key="1">
    <citation type="journal article" date="2015" name="Genome Announc.">
        <title>Draft Genome Sequence and Gene Annotation of the Entomopathogenic Fungus Verticillium hemipterigenum.</title>
        <authorList>
            <person name="Horn F."/>
            <person name="Habel A."/>
            <person name="Scharf D.H."/>
            <person name="Dworschak J."/>
            <person name="Brakhage A.A."/>
            <person name="Guthke R."/>
            <person name="Hertweck C."/>
            <person name="Linde J."/>
        </authorList>
    </citation>
    <scope>NUCLEOTIDE SEQUENCE [LARGE SCALE GENOMIC DNA]</scope>
</reference>
<dbReference type="Pfam" id="PF11443">
    <property type="entry name" value="DUF2828"/>
    <property type="match status" value="1"/>
</dbReference>
<dbReference type="OrthoDB" id="1149618at2759"/>
<dbReference type="PIRSF" id="PIRSF015417">
    <property type="entry name" value="T31B5_30_vWA"/>
    <property type="match status" value="1"/>
</dbReference>
<dbReference type="AlphaFoldDB" id="A0A0A1TPY0"/>
<dbReference type="Proteomes" id="UP000039046">
    <property type="component" value="Unassembled WGS sequence"/>
</dbReference>
<feature type="domain" description="DUF2828" evidence="2">
    <location>
        <begin position="95"/>
        <end position="537"/>
    </location>
</feature>
<evidence type="ECO:0000313" key="4">
    <source>
        <dbReference type="EMBL" id="CEJ93810.1"/>
    </source>
</evidence>
<dbReference type="Pfam" id="PF25043">
    <property type="entry name" value="DUF7788"/>
    <property type="match status" value="1"/>
</dbReference>
<dbReference type="InterPro" id="IPR056690">
    <property type="entry name" value="DUF7788"/>
</dbReference>